<accession>A0A3B1AIL4</accession>
<dbReference type="InterPro" id="IPR018391">
    <property type="entry name" value="PQQ_b-propeller_rpt"/>
</dbReference>
<keyword evidence="2" id="KW-0472">Membrane</keyword>
<dbReference type="HAMAP" id="MF_00923">
    <property type="entry name" value="OM_assembly_BamB"/>
    <property type="match status" value="1"/>
</dbReference>
<evidence type="ECO:0000256" key="1">
    <source>
        <dbReference type="ARBA" id="ARBA00022729"/>
    </source>
</evidence>
<evidence type="ECO:0000313" key="5">
    <source>
        <dbReference type="EMBL" id="VAW92506.1"/>
    </source>
</evidence>
<dbReference type="Pfam" id="PF13360">
    <property type="entry name" value="PQQ_2"/>
    <property type="match status" value="1"/>
</dbReference>
<dbReference type="AlphaFoldDB" id="A0A3B1AIL4"/>
<dbReference type="InterPro" id="IPR017687">
    <property type="entry name" value="BamB"/>
</dbReference>
<name>A0A3B1AIL4_9ZZZZ</name>
<dbReference type="SUPFAM" id="SSF50998">
    <property type="entry name" value="Quinoprotein alcohol dehydrogenase-like"/>
    <property type="match status" value="1"/>
</dbReference>
<keyword evidence="1" id="KW-0732">Signal</keyword>
<gene>
    <name evidence="5" type="ORF">MNBD_GAMMA21-542</name>
</gene>
<dbReference type="Gene3D" id="2.130.10.10">
    <property type="entry name" value="YVTN repeat-like/Quinoprotein amine dehydrogenase"/>
    <property type="match status" value="1"/>
</dbReference>
<evidence type="ECO:0000259" key="4">
    <source>
        <dbReference type="Pfam" id="PF13360"/>
    </source>
</evidence>
<dbReference type="InterPro" id="IPR002372">
    <property type="entry name" value="PQQ_rpt_dom"/>
</dbReference>
<reference evidence="5" key="1">
    <citation type="submission" date="2018-06" db="EMBL/GenBank/DDBJ databases">
        <authorList>
            <person name="Zhirakovskaya E."/>
        </authorList>
    </citation>
    <scope>NUCLEOTIDE SEQUENCE</scope>
</reference>
<organism evidence="5">
    <name type="scientific">hydrothermal vent metagenome</name>
    <dbReference type="NCBI Taxonomy" id="652676"/>
    <lineage>
        <taxon>unclassified sequences</taxon>
        <taxon>metagenomes</taxon>
        <taxon>ecological metagenomes</taxon>
    </lineage>
</organism>
<dbReference type="EMBL" id="UOFR01000015">
    <property type="protein sequence ID" value="VAW92506.1"/>
    <property type="molecule type" value="Genomic_DNA"/>
</dbReference>
<dbReference type="PANTHER" id="PTHR34512:SF30">
    <property type="entry name" value="OUTER MEMBRANE PROTEIN ASSEMBLY FACTOR BAMB"/>
    <property type="match status" value="1"/>
</dbReference>
<dbReference type="InterPro" id="IPR015943">
    <property type="entry name" value="WD40/YVTN_repeat-like_dom_sf"/>
</dbReference>
<protein>
    <submittedName>
        <fullName evidence="5">Outer membrane beta-barrel assembly protein BamB</fullName>
    </submittedName>
</protein>
<sequence>MSRYFFNIFVLMIFLTGCAGSNSSVKPPQSLKYIHNQFVIKKIWQEDLGQGANDYYLNLRPILANNILFSIHYSGAVKAYNTKTNDMIWTVETGSKIGSPLTLYKRVLYFGTSEGEVIALDANTGKLIWKAIVSSEVISAPAVAGEFVVVRCVNGELHSLNSKDGSQYWSNQQRTPSLTLRGTSAPVIYNDLVISAFDNGKLIAYNLQSGNILWQKEITKPRGRSPIERIVDIDADLVIQNDVIYTTAFQGKIAAVQIGSGQILWSRDIGSYIGMAVDAYRIYLADSESKLWALDRNNGATLWKQDAVLRRSITKPVLHSGYIIVGDFNGFLHWFSRGTGKLEARARLKTYDFAHPDLDETEDLLYPKLNDILATPIVSGNLLIAMDRHGTAEAYEITYP</sequence>
<evidence type="ECO:0000256" key="3">
    <source>
        <dbReference type="ARBA" id="ARBA00023237"/>
    </source>
</evidence>
<feature type="domain" description="Pyrrolo-quinoline quinone repeat" evidence="4">
    <location>
        <begin position="75"/>
        <end position="305"/>
    </location>
</feature>
<dbReference type="PROSITE" id="PS51257">
    <property type="entry name" value="PROKAR_LIPOPROTEIN"/>
    <property type="match status" value="1"/>
</dbReference>
<dbReference type="NCBIfam" id="TIGR03300">
    <property type="entry name" value="assembly_YfgL"/>
    <property type="match status" value="1"/>
</dbReference>
<dbReference type="InterPro" id="IPR011047">
    <property type="entry name" value="Quinoprotein_ADH-like_sf"/>
</dbReference>
<keyword evidence="3" id="KW-0998">Cell outer membrane</keyword>
<dbReference type="SMART" id="SM00564">
    <property type="entry name" value="PQQ"/>
    <property type="match status" value="7"/>
</dbReference>
<dbReference type="PANTHER" id="PTHR34512">
    <property type="entry name" value="CELL SURFACE PROTEIN"/>
    <property type="match status" value="1"/>
</dbReference>
<evidence type="ECO:0000256" key="2">
    <source>
        <dbReference type="ARBA" id="ARBA00023136"/>
    </source>
</evidence>
<proteinExistence type="inferred from homology"/>